<proteinExistence type="predicted"/>
<dbReference type="EMBL" id="JAODUO010001041">
    <property type="protein sequence ID" value="KAK2171670.1"/>
    <property type="molecule type" value="Genomic_DNA"/>
</dbReference>
<sequence>MDWSIRRNFVKLRLYILPVLRKPRWQWMVPLGVGAAIIFTLWALYGSQEPLTSAVGCKSKIAQIVLPHEKERSEYLMAVGRDMQTVEDDYYSFVERVVFMCSHQVTVGPEGDGGWDVCIDKNFDISSPCLVYSFGIGNDFRFEKEMEERFKCDVHAFDPSMNVPSHQYSTYGHFYEIGLDNVDRVTVDGRWKMQRLKTIMKELGHEGKTIDYLKMDIEFSEWPALYDIIKSGLVRHIRQLGLEVHTPEMDKPWRPDNACTWCRWDTLSFMLRVLIDLHNAGMSLYYSRTNYRIEFISALTRRHRYCCHNLHFVNTKFDRDVV</sequence>
<protein>
    <recommendedName>
        <fullName evidence="2">Methyltransferase domain-containing protein</fullName>
    </recommendedName>
</protein>
<dbReference type="Proteomes" id="UP001209878">
    <property type="component" value="Unassembled WGS sequence"/>
</dbReference>
<keyword evidence="1" id="KW-0472">Membrane</keyword>
<comment type="caution">
    <text evidence="3">The sequence shown here is derived from an EMBL/GenBank/DDBJ whole genome shotgun (WGS) entry which is preliminary data.</text>
</comment>
<dbReference type="AlphaFoldDB" id="A0AAD9NIV6"/>
<dbReference type="InterPro" id="IPR025714">
    <property type="entry name" value="Methyltranfer_dom"/>
</dbReference>
<gene>
    <name evidence="3" type="ORF">NP493_1043g00003</name>
</gene>
<dbReference type="PANTHER" id="PTHR32026:SF10">
    <property type="entry name" value="METHYLTRANSFERASE-LIKE PROTEIN 24-RELATED"/>
    <property type="match status" value="1"/>
</dbReference>
<evidence type="ECO:0000256" key="1">
    <source>
        <dbReference type="SAM" id="Phobius"/>
    </source>
</evidence>
<reference evidence="3" key="1">
    <citation type="journal article" date="2023" name="Mol. Biol. Evol.">
        <title>Third-Generation Sequencing Reveals the Adaptive Role of the Epigenome in Three Deep-Sea Polychaetes.</title>
        <authorList>
            <person name="Perez M."/>
            <person name="Aroh O."/>
            <person name="Sun Y."/>
            <person name="Lan Y."/>
            <person name="Juniper S.K."/>
            <person name="Young C.R."/>
            <person name="Angers B."/>
            <person name="Qian P.Y."/>
        </authorList>
    </citation>
    <scope>NUCLEOTIDE SEQUENCE</scope>
    <source>
        <strain evidence="3">R07B-5</strain>
    </source>
</reference>
<keyword evidence="4" id="KW-1185">Reference proteome</keyword>
<name>A0AAD9NIV6_RIDPI</name>
<dbReference type="PANTHER" id="PTHR32026">
    <property type="entry name" value="METHYLTRANSFERASE-LIKE PROTEIN 24"/>
    <property type="match status" value="1"/>
</dbReference>
<evidence type="ECO:0000313" key="4">
    <source>
        <dbReference type="Proteomes" id="UP001209878"/>
    </source>
</evidence>
<feature type="domain" description="Methyltransferase" evidence="2">
    <location>
        <begin position="97"/>
        <end position="251"/>
    </location>
</feature>
<accession>A0AAD9NIV6</accession>
<evidence type="ECO:0000259" key="2">
    <source>
        <dbReference type="Pfam" id="PF13383"/>
    </source>
</evidence>
<keyword evidence="1" id="KW-1133">Transmembrane helix</keyword>
<dbReference type="InterPro" id="IPR026913">
    <property type="entry name" value="METTL24"/>
</dbReference>
<dbReference type="Pfam" id="PF13383">
    <property type="entry name" value="Methyltransf_22"/>
    <property type="match status" value="1"/>
</dbReference>
<organism evidence="3 4">
    <name type="scientific">Ridgeia piscesae</name>
    <name type="common">Tubeworm</name>
    <dbReference type="NCBI Taxonomy" id="27915"/>
    <lineage>
        <taxon>Eukaryota</taxon>
        <taxon>Metazoa</taxon>
        <taxon>Spiralia</taxon>
        <taxon>Lophotrochozoa</taxon>
        <taxon>Annelida</taxon>
        <taxon>Polychaeta</taxon>
        <taxon>Sedentaria</taxon>
        <taxon>Canalipalpata</taxon>
        <taxon>Sabellida</taxon>
        <taxon>Siboglinidae</taxon>
        <taxon>Ridgeia</taxon>
    </lineage>
</organism>
<keyword evidence="1" id="KW-0812">Transmembrane</keyword>
<evidence type="ECO:0000313" key="3">
    <source>
        <dbReference type="EMBL" id="KAK2171670.1"/>
    </source>
</evidence>
<feature type="transmembrane region" description="Helical" evidence="1">
    <location>
        <begin position="27"/>
        <end position="45"/>
    </location>
</feature>